<name>V6TDF4_GIAIN</name>
<protein>
    <submittedName>
        <fullName evidence="1">Uncharacterized protein</fullName>
    </submittedName>
</protein>
<proteinExistence type="predicted"/>
<dbReference type="VEuPathDB" id="GiardiaDB:QR46_2432"/>
<sequence>MWRTMAVVDASTTPRDSQQTIGAGELGIGLNNILPDTDDDGDGLCLISSETRAVRVKCDINIVERHISRPARIKETCTGVFTLRLTPSFDPGHVSIKDLETFKACLRRLACNCLNIREEQIAIIRIGRRKCMTNLGHLRTNLSTYFRKVGRGQSVQFYKGLSLDVTIGQDDLVHQEIGMPSSYLSHAVSSHISGSQNILTQHSAPHINSYLQLSGLSARVHVPDVQLSSGGVNDESLPIASTCAITNLINRQYPNIRASSPSHLAEWVQQIAHYPPEQWPERVARGIPSTLIHHFYFQPIRPVDFKFRLLFMELPEEVFDEAYLYLQNLRQQSIQNILSRCPAEITAPVPVCEAEHAG</sequence>
<dbReference type="VEuPathDB" id="GiardiaDB:DHA2_14655"/>
<dbReference type="VEuPathDB" id="GiardiaDB:GL50581_178"/>
<evidence type="ECO:0000313" key="2">
    <source>
        <dbReference type="Proteomes" id="UP000018320"/>
    </source>
</evidence>
<evidence type="ECO:0000313" key="1">
    <source>
        <dbReference type="EMBL" id="ESU36679.1"/>
    </source>
</evidence>
<organism evidence="1 2">
    <name type="scientific">Giardia intestinalis</name>
    <name type="common">Giardia lamblia</name>
    <dbReference type="NCBI Taxonomy" id="5741"/>
    <lineage>
        <taxon>Eukaryota</taxon>
        <taxon>Metamonada</taxon>
        <taxon>Diplomonadida</taxon>
        <taxon>Hexamitidae</taxon>
        <taxon>Giardiinae</taxon>
        <taxon>Giardia</taxon>
    </lineage>
</organism>
<dbReference type="EMBL" id="AHGT01000042">
    <property type="protein sequence ID" value="ESU36679.1"/>
    <property type="molecule type" value="Genomic_DNA"/>
</dbReference>
<reference evidence="2" key="1">
    <citation type="submission" date="2012-02" db="EMBL/GenBank/DDBJ databases">
        <title>Genome sequencing of Giardia lamblia Genotypes A2 and B isolates (DH and GS) and comparative analysis with the genomes of Genotypes A1 and E (WB and Pig).</title>
        <authorList>
            <person name="Adam R."/>
            <person name="Dahlstrom E."/>
            <person name="Martens C."/>
            <person name="Bruno D."/>
            <person name="Barbian K."/>
            <person name="Porcella S.F."/>
            <person name="Nash T."/>
        </authorList>
    </citation>
    <scope>NUCLEOTIDE SEQUENCE</scope>
    <source>
        <strain evidence="2">DH</strain>
    </source>
</reference>
<accession>V6TDF4</accession>
<dbReference type="AlphaFoldDB" id="V6TDF4"/>
<dbReference type="VEuPathDB" id="GiardiaDB:GL50803_0014655"/>
<reference evidence="1 2" key="2">
    <citation type="journal article" date="2013" name="Genome Biol. Evol.">
        <title>Genome sequencing of Giardia lamblia genotypes A2 and B isolates (DH and GS) and comparative analysis with the genomes of genotypes A1 and E (WB and Pig).</title>
        <authorList>
            <person name="Adam R.D."/>
            <person name="Dahlstrom E.W."/>
            <person name="Martens C.A."/>
            <person name="Bruno D.P."/>
            <person name="Barbian K.D."/>
            <person name="Ricklefs S.M."/>
            <person name="Hernandez M.M."/>
            <person name="Narla N.P."/>
            <person name="Patel R.B."/>
            <person name="Porcella S.F."/>
            <person name="Nash T.E."/>
        </authorList>
    </citation>
    <scope>NUCLEOTIDE SEQUENCE [LARGE SCALE GENOMIC DNA]</scope>
    <source>
        <strain evidence="1 2">DH</strain>
    </source>
</reference>
<dbReference type="Proteomes" id="UP000018320">
    <property type="component" value="Unassembled WGS sequence"/>
</dbReference>
<comment type="caution">
    <text evidence="1">The sequence shown here is derived from an EMBL/GenBank/DDBJ whole genome shotgun (WGS) entry which is preliminary data.</text>
</comment>
<gene>
    <name evidence="1" type="ORF">DHA2_14655</name>
</gene>